<dbReference type="OrthoDB" id="543156at2759"/>
<dbReference type="SUPFAM" id="SSF52317">
    <property type="entry name" value="Class I glutamine amidotransferase-like"/>
    <property type="match status" value="1"/>
</dbReference>
<reference evidence="2 3" key="1">
    <citation type="journal article" date="2013" name="PLoS Genet.">
        <title>Distinctive expansion of potential virulence genes in the genome of the oomycete fish pathogen Saprolegnia parasitica.</title>
        <authorList>
            <person name="Jiang R.H."/>
            <person name="de Bruijn I."/>
            <person name="Haas B.J."/>
            <person name="Belmonte R."/>
            <person name="Lobach L."/>
            <person name="Christie J."/>
            <person name="van den Ackerveken G."/>
            <person name="Bottin A."/>
            <person name="Bulone V."/>
            <person name="Diaz-Moreno S.M."/>
            <person name="Dumas B."/>
            <person name="Fan L."/>
            <person name="Gaulin E."/>
            <person name="Govers F."/>
            <person name="Grenville-Briggs L.J."/>
            <person name="Horner N.R."/>
            <person name="Levin J.Z."/>
            <person name="Mammella M."/>
            <person name="Meijer H.J."/>
            <person name="Morris P."/>
            <person name="Nusbaum C."/>
            <person name="Oome S."/>
            <person name="Phillips A.J."/>
            <person name="van Rooyen D."/>
            <person name="Rzeszutek E."/>
            <person name="Saraiva M."/>
            <person name="Secombes C.J."/>
            <person name="Seidl M.F."/>
            <person name="Snel B."/>
            <person name="Stassen J.H."/>
            <person name="Sykes S."/>
            <person name="Tripathy S."/>
            <person name="van den Berg H."/>
            <person name="Vega-Arreguin J.C."/>
            <person name="Wawra S."/>
            <person name="Young S.K."/>
            <person name="Zeng Q."/>
            <person name="Dieguez-Uribeondo J."/>
            <person name="Russ C."/>
            <person name="Tyler B.M."/>
            <person name="van West P."/>
        </authorList>
    </citation>
    <scope>NUCLEOTIDE SEQUENCE [LARGE SCALE GENOMIC DNA]</scope>
    <source>
        <strain evidence="2 3">CBS 223.65</strain>
    </source>
</reference>
<dbReference type="Pfam" id="PF01965">
    <property type="entry name" value="DJ-1_PfpI"/>
    <property type="match status" value="1"/>
</dbReference>
<dbReference type="InterPro" id="IPR002818">
    <property type="entry name" value="DJ-1/PfpI"/>
</dbReference>
<dbReference type="InterPro" id="IPR029062">
    <property type="entry name" value="Class_I_gatase-like"/>
</dbReference>
<evidence type="ECO:0000313" key="3">
    <source>
        <dbReference type="Proteomes" id="UP000030745"/>
    </source>
</evidence>
<dbReference type="EMBL" id="KK583293">
    <property type="protein sequence ID" value="KDO21200.1"/>
    <property type="molecule type" value="Genomic_DNA"/>
</dbReference>
<dbReference type="GeneID" id="24133125"/>
<dbReference type="PANTHER" id="PTHR43130">
    <property type="entry name" value="ARAC-FAMILY TRANSCRIPTIONAL REGULATOR"/>
    <property type="match status" value="1"/>
</dbReference>
<dbReference type="STRING" id="695850.A0A067BWL2"/>
<dbReference type="AlphaFoldDB" id="A0A067BWL2"/>
<keyword evidence="3" id="KW-1185">Reference proteome</keyword>
<evidence type="ECO:0000313" key="2">
    <source>
        <dbReference type="EMBL" id="KDO21200.1"/>
    </source>
</evidence>
<gene>
    <name evidence="2" type="ORF">SPRG_11053</name>
</gene>
<feature type="domain" description="DJ-1/PfpI" evidence="1">
    <location>
        <begin position="6"/>
        <end position="172"/>
    </location>
</feature>
<sequence length="217" mass="23447">MPKLTVGVLLFDGYTIMDVAGPLQLFDMLPDVFDTVTISQHRGTMWTNPPMAGTPMVASHSFESAPRIDILLLPGGLGTDVFAKDPAYLAFVRARAESATFILSVCTGSSFLAASGLLDGKRATTNKLAFQHIQSFGSSAIQWVKQARWVVDGNIWTSSGVTAGIDMAAAFLTTLVGTERVKPILEVIEYVPSTNESHDPFSYLTEHDHWAAITQAP</sequence>
<evidence type="ECO:0000259" key="1">
    <source>
        <dbReference type="Pfam" id="PF01965"/>
    </source>
</evidence>
<accession>A0A067BWL2</accession>
<protein>
    <recommendedName>
        <fullName evidence="1">DJ-1/PfpI domain-containing protein</fullName>
    </recommendedName>
</protein>
<dbReference type="PANTHER" id="PTHR43130:SF15">
    <property type="entry name" value="THIJ_PFPI FAMILY PROTEIN (AFU_ORTHOLOGUE AFUA_5G14240)"/>
    <property type="match status" value="1"/>
</dbReference>
<dbReference type="Gene3D" id="3.40.50.880">
    <property type="match status" value="1"/>
</dbReference>
<name>A0A067BWL2_SAPPC</name>
<dbReference type="CDD" id="cd03139">
    <property type="entry name" value="GATase1_PfpI_2"/>
    <property type="match status" value="1"/>
</dbReference>
<dbReference type="InterPro" id="IPR052158">
    <property type="entry name" value="INH-QAR"/>
</dbReference>
<dbReference type="Proteomes" id="UP000030745">
    <property type="component" value="Unassembled WGS sequence"/>
</dbReference>
<proteinExistence type="predicted"/>
<dbReference type="KEGG" id="spar:SPRG_11053"/>
<organism evidence="2 3">
    <name type="scientific">Saprolegnia parasitica (strain CBS 223.65)</name>
    <dbReference type="NCBI Taxonomy" id="695850"/>
    <lineage>
        <taxon>Eukaryota</taxon>
        <taxon>Sar</taxon>
        <taxon>Stramenopiles</taxon>
        <taxon>Oomycota</taxon>
        <taxon>Saprolegniomycetes</taxon>
        <taxon>Saprolegniales</taxon>
        <taxon>Saprolegniaceae</taxon>
        <taxon>Saprolegnia</taxon>
    </lineage>
</organism>
<dbReference type="OMA" id="MDGTFNT"/>
<dbReference type="VEuPathDB" id="FungiDB:SPRG_11053"/>
<dbReference type="RefSeq" id="XP_012208104.1">
    <property type="nucleotide sequence ID" value="XM_012352714.1"/>
</dbReference>